<keyword evidence="12" id="KW-1185">Reference proteome</keyword>
<dbReference type="SUPFAM" id="SSF55347">
    <property type="entry name" value="Glyceraldehyde-3-phosphate dehydrogenase-like, C-terminal domain"/>
    <property type="match status" value="1"/>
</dbReference>
<dbReference type="InterPro" id="IPR022675">
    <property type="entry name" value="G6P_DH_C"/>
</dbReference>
<evidence type="ECO:0000313" key="11">
    <source>
        <dbReference type="EMBL" id="KAL0485276.1"/>
    </source>
</evidence>
<evidence type="ECO:0000256" key="4">
    <source>
        <dbReference type="ARBA" id="ARBA00022857"/>
    </source>
</evidence>
<evidence type="ECO:0000256" key="3">
    <source>
        <dbReference type="ARBA" id="ARBA00022526"/>
    </source>
</evidence>
<dbReference type="Proteomes" id="UP001431209">
    <property type="component" value="Unassembled WGS sequence"/>
</dbReference>
<comment type="pathway">
    <text evidence="1 7">Carbohydrate degradation; pentose phosphate pathway; D-ribulose 5-phosphate from D-glucose 6-phosphate (oxidative stage): step 1/3.</text>
</comment>
<dbReference type="PANTHER" id="PTHR23429:SF0">
    <property type="entry name" value="GLUCOSE-6-PHOSPHATE 1-DEHYDROGENASE"/>
    <property type="match status" value="1"/>
</dbReference>
<accession>A0AAW2Z636</accession>
<evidence type="ECO:0000256" key="5">
    <source>
        <dbReference type="ARBA" id="ARBA00023002"/>
    </source>
</evidence>
<comment type="catalytic activity">
    <reaction evidence="7">
        <text>D-glucose 6-phosphate + NADP(+) = 6-phospho-D-glucono-1,5-lactone + NADPH + H(+)</text>
        <dbReference type="Rhea" id="RHEA:15841"/>
        <dbReference type="ChEBI" id="CHEBI:15378"/>
        <dbReference type="ChEBI" id="CHEBI:57783"/>
        <dbReference type="ChEBI" id="CHEBI:57955"/>
        <dbReference type="ChEBI" id="CHEBI:58349"/>
        <dbReference type="ChEBI" id="CHEBI:61548"/>
        <dbReference type="EC" id="1.1.1.49"/>
    </reaction>
</comment>
<comment type="similarity">
    <text evidence="2 7">Belongs to the glucose-6-phosphate dehydrogenase family.</text>
</comment>
<dbReference type="FunFam" id="3.30.360.10:FF:000018">
    <property type="entry name" value="Glucose-6-phosphate 1-dehydrogenase"/>
    <property type="match status" value="1"/>
</dbReference>
<evidence type="ECO:0000313" key="12">
    <source>
        <dbReference type="Proteomes" id="UP001431209"/>
    </source>
</evidence>
<evidence type="ECO:0000256" key="6">
    <source>
        <dbReference type="ARBA" id="ARBA00023277"/>
    </source>
</evidence>
<proteinExistence type="inferred from homology"/>
<dbReference type="EC" id="1.1.1.49" evidence="7"/>
<gene>
    <name evidence="11" type="ORF">AKO1_011720</name>
</gene>
<dbReference type="NCBIfam" id="TIGR00871">
    <property type="entry name" value="zwf"/>
    <property type="match status" value="1"/>
</dbReference>
<evidence type="ECO:0000256" key="8">
    <source>
        <dbReference type="SAM" id="MobiDB-lite"/>
    </source>
</evidence>
<comment type="caution">
    <text evidence="11">The sequence shown here is derived from an EMBL/GenBank/DDBJ whole genome shotgun (WGS) entry which is preliminary data.</text>
</comment>
<reference evidence="11 12" key="1">
    <citation type="submission" date="2024-03" db="EMBL/GenBank/DDBJ databases">
        <title>The Acrasis kona genome and developmental transcriptomes reveal deep origins of eukaryotic multicellular pathways.</title>
        <authorList>
            <person name="Sheikh S."/>
            <person name="Fu C.-J."/>
            <person name="Brown M.W."/>
            <person name="Baldauf S.L."/>
        </authorList>
    </citation>
    <scope>NUCLEOTIDE SEQUENCE [LARGE SCALE GENOMIC DNA]</scope>
    <source>
        <strain evidence="11 12">ATCC MYA-3509</strain>
    </source>
</reference>
<sequence length="516" mass="59145">MPIATDARKLDNVTVVVLGASGDLAKRKIYPALFSLYQEGLKPKTWTIIGYARSELSDEDLKKRVTPFMPKPDGRDRSSSNSVPPSPNSTGPKKKEEPLTLEQKLEKFFEDCHYVQGSYDEQQDYERLNKEIEKYEEGKKSNRLFYLSLPPNVFLDAANNLGEFCKTKSGGWNRIVIEKPFGRDLASFQELSEGLNKSFNSHEIYRIDHFVGKEVVQNLNVLRFANVIFDPLWHRSNIKCVQIIFKEQLGVEGRGGYFDHYGMIRDVVQNHLMQILCLVCMEPPVSLSPEDINAEKIKLLKAISKIDKEDFVIGQYRAKNISGKEYPGYLDDETVDNNSITETFAACVLKIKNRRWDGVPILMKAGKALDEKVLEVRIQFKDVPGNLYTEHKVSPNELVIRIQPDEAIYFKIMNKIPGYTDRLTESLLDFTYKDQKKSINIPEAYARLMCDVLIGNENNFISEEELSLSWKIFDPVLEQMEKLHMTPEPYAFGSRGPVEADYLAARHGVKWSETEK</sequence>
<dbReference type="InterPro" id="IPR036291">
    <property type="entry name" value="NAD(P)-bd_dom_sf"/>
</dbReference>
<dbReference type="PRINTS" id="PR00079">
    <property type="entry name" value="G6PDHDRGNASE"/>
</dbReference>
<dbReference type="GO" id="GO:0009051">
    <property type="term" value="P:pentose-phosphate shunt, oxidative branch"/>
    <property type="evidence" value="ECO:0007669"/>
    <property type="project" value="TreeGrafter"/>
</dbReference>
<feature type="domain" description="Glucose-6-phosphate dehydrogenase C-terminal" evidence="10">
    <location>
        <begin position="221"/>
        <end position="511"/>
    </location>
</feature>
<dbReference type="PIRSF" id="PIRSF000110">
    <property type="entry name" value="G6PD"/>
    <property type="match status" value="1"/>
</dbReference>
<keyword evidence="5 7" id="KW-0560">Oxidoreductase</keyword>
<dbReference type="InterPro" id="IPR022674">
    <property type="entry name" value="G6P_DH_NAD-bd"/>
</dbReference>
<evidence type="ECO:0000259" key="10">
    <source>
        <dbReference type="Pfam" id="PF02781"/>
    </source>
</evidence>
<dbReference type="SUPFAM" id="SSF51735">
    <property type="entry name" value="NAD(P)-binding Rossmann-fold domains"/>
    <property type="match status" value="1"/>
</dbReference>
<dbReference type="HAMAP" id="MF_00966">
    <property type="entry name" value="G6PD"/>
    <property type="match status" value="1"/>
</dbReference>
<dbReference type="EMBL" id="JAOPGA020001124">
    <property type="protein sequence ID" value="KAL0485276.1"/>
    <property type="molecule type" value="Genomic_DNA"/>
</dbReference>
<dbReference type="GO" id="GO:0006006">
    <property type="term" value="P:glucose metabolic process"/>
    <property type="evidence" value="ECO:0007669"/>
    <property type="project" value="UniProtKB-KW"/>
</dbReference>
<dbReference type="Pfam" id="PF02781">
    <property type="entry name" value="G6PD_C"/>
    <property type="match status" value="1"/>
</dbReference>
<organism evidence="11 12">
    <name type="scientific">Acrasis kona</name>
    <dbReference type="NCBI Taxonomy" id="1008807"/>
    <lineage>
        <taxon>Eukaryota</taxon>
        <taxon>Discoba</taxon>
        <taxon>Heterolobosea</taxon>
        <taxon>Tetramitia</taxon>
        <taxon>Eutetramitia</taxon>
        <taxon>Acrasidae</taxon>
        <taxon>Acrasis</taxon>
    </lineage>
</organism>
<name>A0AAW2Z636_9EUKA</name>
<feature type="region of interest" description="Disordered" evidence="8">
    <location>
        <begin position="65"/>
        <end position="97"/>
    </location>
</feature>
<dbReference type="AlphaFoldDB" id="A0AAW2Z636"/>
<dbReference type="InterPro" id="IPR001282">
    <property type="entry name" value="G6P_DH"/>
</dbReference>
<evidence type="ECO:0000256" key="1">
    <source>
        <dbReference type="ARBA" id="ARBA00004937"/>
    </source>
</evidence>
<keyword evidence="4 7" id="KW-0521">NADP</keyword>
<keyword evidence="3 7" id="KW-0313">Glucose metabolism</keyword>
<dbReference type="Gene3D" id="3.40.50.720">
    <property type="entry name" value="NAD(P)-binding Rossmann-like Domain"/>
    <property type="match status" value="1"/>
</dbReference>
<feature type="domain" description="Glucose-6-phosphate dehydrogenase NAD-binding" evidence="9">
    <location>
        <begin position="16"/>
        <end position="218"/>
    </location>
</feature>
<dbReference type="GO" id="GO:0050661">
    <property type="term" value="F:NADP binding"/>
    <property type="evidence" value="ECO:0007669"/>
    <property type="project" value="InterPro"/>
</dbReference>
<dbReference type="GO" id="GO:0004345">
    <property type="term" value="F:glucose-6-phosphate dehydrogenase activity"/>
    <property type="evidence" value="ECO:0007669"/>
    <property type="project" value="UniProtKB-EC"/>
</dbReference>
<protein>
    <recommendedName>
        <fullName evidence="7">Glucose-6-phosphate 1-dehydrogenase</fullName>
        <ecNumber evidence="7">1.1.1.49</ecNumber>
    </recommendedName>
</protein>
<keyword evidence="6 7" id="KW-0119">Carbohydrate metabolism</keyword>
<dbReference type="Gene3D" id="3.30.360.10">
    <property type="entry name" value="Dihydrodipicolinate Reductase, domain 2"/>
    <property type="match status" value="1"/>
</dbReference>
<evidence type="ECO:0000256" key="2">
    <source>
        <dbReference type="ARBA" id="ARBA00009975"/>
    </source>
</evidence>
<dbReference type="PANTHER" id="PTHR23429">
    <property type="entry name" value="GLUCOSE-6-PHOSPHATE 1-DEHYDROGENASE G6PD"/>
    <property type="match status" value="1"/>
</dbReference>
<evidence type="ECO:0000256" key="7">
    <source>
        <dbReference type="RuleBase" id="RU362120"/>
    </source>
</evidence>
<evidence type="ECO:0000259" key="9">
    <source>
        <dbReference type="Pfam" id="PF00479"/>
    </source>
</evidence>
<comment type="function">
    <text evidence="7">Catalyzes the rate-limiting step of the oxidative pentose-phosphate pathway, which represents a route for the dissimilation of carbohydrates besides glycolysis.</text>
</comment>
<dbReference type="Pfam" id="PF00479">
    <property type="entry name" value="G6PD_N"/>
    <property type="match status" value="1"/>
</dbReference>